<evidence type="ECO:0000313" key="3">
    <source>
        <dbReference type="EMBL" id="HIU39550.1"/>
    </source>
</evidence>
<dbReference type="PANTHER" id="PTHR30160:SF7">
    <property type="entry name" value="ADP-HEPTOSE--LPS HEPTOSYLTRANSFERASE 2"/>
    <property type="match status" value="1"/>
</dbReference>
<protein>
    <submittedName>
        <fullName evidence="3">Glycosyltransferase family 9 protein</fullName>
    </submittedName>
</protein>
<dbReference type="Proteomes" id="UP000824076">
    <property type="component" value="Unassembled WGS sequence"/>
</dbReference>
<dbReference type="GO" id="GO:0008713">
    <property type="term" value="F:ADP-heptose-lipopolysaccharide heptosyltransferase activity"/>
    <property type="evidence" value="ECO:0007669"/>
    <property type="project" value="TreeGrafter"/>
</dbReference>
<dbReference type="Pfam" id="PF01075">
    <property type="entry name" value="Glyco_transf_9"/>
    <property type="match status" value="1"/>
</dbReference>
<proteinExistence type="predicted"/>
<dbReference type="InterPro" id="IPR051199">
    <property type="entry name" value="LPS_LOS_Heptosyltrfase"/>
</dbReference>
<dbReference type="GO" id="GO:0005829">
    <property type="term" value="C:cytosol"/>
    <property type="evidence" value="ECO:0007669"/>
    <property type="project" value="TreeGrafter"/>
</dbReference>
<dbReference type="Gene3D" id="3.40.50.2000">
    <property type="entry name" value="Glycogen Phosphorylase B"/>
    <property type="match status" value="2"/>
</dbReference>
<keyword evidence="2" id="KW-0808">Transferase</keyword>
<dbReference type="SUPFAM" id="SSF53756">
    <property type="entry name" value="UDP-Glycosyltransferase/glycogen phosphorylase"/>
    <property type="match status" value="1"/>
</dbReference>
<keyword evidence="1" id="KW-0328">Glycosyltransferase</keyword>
<reference evidence="3" key="1">
    <citation type="submission" date="2020-10" db="EMBL/GenBank/DDBJ databases">
        <authorList>
            <person name="Gilroy R."/>
        </authorList>
    </citation>
    <scope>NUCLEOTIDE SEQUENCE</scope>
    <source>
        <strain evidence="3">17073</strain>
    </source>
</reference>
<accession>A0A9D1LHA8</accession>
<sequence length="354" mass="41188">MNNGELKNILVIRYRRVGDSILAMALCRTLKMNFPEARIDLVLDANIAPLFENHPDVDRVIAFTNEEKHRFFHYLAKVRQVVRSTRYDAIIDMRSTIQTLWFSLFSIRTKYRIGRKKSYNWLVSNYRPKISKNIDMVVQDLMLARPLQKIKPIHECREFSMPVSGTEKMAFRSYMERNGVDFNRPVVFCAVATRIPWKVWDKERMKAVLRLIIERYDACLIFNYGGDEERRYVEMLYNEMDCDSHIAFGVEAKGLPQLKAMLANCDFFFGNEGGPRHLAQALGVPSFAIYPPHISKTVWLPSNGGMHQGIEVADIESSRLLDKKADYAERFALVTVEEVWNRLAPHADHYLKKQ</sequence>
<dbReference type="EMBL" id="DVMS01000218">
    <property type="protein sequence ID" value="HIU39550.1"/>
    <property type="molecule type" value="Genomic_DNA"/>
</dbReference>
<dbReference type="PANTHER" id="PTHR30160">
    <property type="entry name" value="TETRAACYLDISACCHARIDE 4'-KINASE-RELATED"/>
    <property type="match status" value="1"/>
</dbReference>
<reference evidence="3" key="2">
    <citation type="journal article" date="2021" name="PeerJ">
        <title>Extensive microbial diversity within the chicken gut microbiome revealed by metagenomics and culture.</title>
        <authorList>
            <person name="Gilroy R."/>
            <person name="Ravi A."/>
            <person name="Getino M."/>
            <person name="Pursley I."/>
            <person name="Horton D.L."/>
            <person name="Alikhan N.F."/>
            <person name="Baker D."/>
            <person name="Gharbi K."/>
            <person name="Hall N."/>
            <person name="Watson M."/>
            <person name="Adriaenssens E.M."/>
            <person name="Foster-Nyarko E."/>
            <person name="Jarju S."/>
            <person name="Secka A."/>
            <person name="Antonio M."/>
            <person name="Oren A."/>
            <person name="Chaudhuri R.R."/>
            <person name="La Ragione R."/>
            <person name="Hildebrand F."/>
            <person name="Pallen M.J."/>
        </authorList>
    </citation>
    <scope>NUCLEOTIDE SEQUENCE</scope>
    <source>
        <strain evidence="3">17073</strain>
    </source>
</reference>
<dbReference type="GO" id="GO:0009244">
    <property type="term" value="P:lipopolysaccharide core region biosynthetic process"/>
    <property type="evidence" value="ECO:0007669"/>
    <property type="project" value="TreeGrafter"/>
</dbReference>
<gene>
    <name evidence="3" type="ORF">IAD18_07790</name>
</gene>
<comment type="caution">
    <text evidence="3">The sequence shown here is derived from an EMBL/GenBank/DDBJ whole genome shotgun (WGS) entry which is preliminary data.</text>
</comment>
<evidence type="ECO:0000256" key="1">
    <source>
        <dbReference type="ARBA" id="ARBA00022676"/>
    </source>
</evidence>
<evidence type="ECO:0000313" key="4">
    <source>
        <dbReference type="Proteomes" id="UP000824076"/>
    </source>
</evidence>
<dbReference type="CDD" id="cd03789">
    <property type="entry name" value="GT9_LPS_heptosyltransferase"/>
    <property type="match status" value="1"/>
</dbReference>
<dbReference type="AlphaFoldDB" id="A0A9D1LHA8"/>
<organism evidence="3 4">
    <name type="scientific">Candidatus Limisoma intestinavium</name>
    <dbReference type="NCBI Taxonomy" id="2840856"/>
    <lineage>
        <taxon>Bacteria</taxon>
        <taxon>Pseudomonadati</taxon>
        <taxon>Bacteroidota</taxon>
        <taxon>Bacteroidia</taxon>
        <taxon>Bacteroidales</taxon>
        <taxon>Candidatus Limisoma</taxon>
    </lineage>
</organism>
<evidence type="ECO:0000256" key="2">
    <source>
        <dbReference type="ARBA" id="ARBA00022679"/>
    </source>
</evidence>
<name>A0A9D1LHA8_9BACT</name>
<dbReference type="InterPro" id="IPR002201">
    <property type="entry name" value="Glyco_trans_9"/>
</dbReference>